<gene>
    <name evidence="13" type="ORF">TSPGSL018_14346</name>
</gene>
<dbReference type="InterPro" id="IPR005829">
    <property type="entry name" value="Sugar_transporter_CS"/>
</dbReference>
<dbReference type="PROSITE" id="PS00216">
    <property type="entry name" value="SUGAR_TRANSPORT_1"/>
    <property type="match status" value="1"/>
</dbReference>
<keyword evidence="6" id="KW-0769">Symport</keyword>
<comment type="similarity">
    <text evidence="2 9">Belongs to the major facilitator superfamily. Sugar transporter (TC 2.A.1.1) family.</text>
</comment>
<evidence type="ECO:0000256" key="3">
    <source>
        <dbReference type="ARBA" id="ARBA00022448"/>
    </source>
</evidence>
<dbReference type="PANTHER" id="PTHR23500:SF357">
    <property type="entry name" value="IP12678P"/>
    <property type="match status" value="1"/>
</dbReference>
<protein>
    <submittedName>
        <fullName evidence="13">Sugar transport protein 10</fullName>
    </submittedName>
</protein>
<accession>A0A061S3F0</accession>
<evidence type="ECO:0000256" key="8">
    <source>
        <dbReference type="ARBA" id="ARBA00023136"/>
    </source>
</evidence>
<evidence type="ECO:0000256" key="9">
    <source>
        <dbReference type="RuleBase" id="RU003346"/>
    </source>
</evidence>
<feature type="transmembrane region" description="Helical" evidence="11">
    <location>
        <begin position="82"/>
        <end position="105"/>
    </location>
</feature>
<organism evidence="13">
    <name type="scientific">Tetraselmis sp. GSL018</name>
    <dbReference type="NCBI Taxonomy" id="582737"/>
    <lineage>
        <taxon>Eukaryota</taxon>
        <taxon>Viridiplantae</taxon>
        <taxon>Chlorophyta</taxon>
        <taxon>core chlorophytes</taxon>
        <taxon>Chlorodendrophyceae</taxon>
        <taxon>Chlorodendrales</taxon>
        <taxon>Chlorodendraceae</taxon>
        <taxon>Tetraselmis</taxon>
    </lineage>
</organism>
<dbReference type="InterPro" id="IPR003663">
    <property type="entry name" value="Sugar/inositol_transpt"/>
</dbReference>
<keyword evidence="3 9" id="KW-0813">Transport</keyword>
<feature type="compositionally biased region" description="Basic and acidic residues" evidence="10">
    <location>
        <begin position="1"/>
        <end position="25"/>
    </location>
</feature>
<feature type="transmembrane region" description="Helical" evidence="11">
    <location>
        <begin position="149"/>
        <end position="171"/>
    </location>
</feature>
<feature type="transmembrane region" description="Helical" evidence="11">
    <location>
        <begin position="448"/>
        <end position="473"/>
    </location>
</feature>
<feature type="transmembrane region" description="Helical" evidence="11">
    <location>
        <begin position="270"/>
        <end position="289"/>
    </location>
</feature>
<dbReference type="InterPro" id="IPR005828">
    <property type="entry name" value="MFS_sugar_transport-like"/>
</dbReference>
<evidence type="ECO:0000313" key="13">
    <source>
        <dbReference type="EMBL" id="JAC78768.1"/>
    </source>
</evidence>
<reference evidence="13" key="1">
    <citation type="submission" date="2014-05" db="EMBL/GenBank/DDBJ databases">
        <title>The transcriptome of the halophilic microalga Tetraselmis sp. GSL018 isolated from the Great Salt Lake, Utah.</title>
        <authorList>
            <person name="Jinkerson R.E."/>
            <person name="D'Adamo S."/>
            <person name="Posewitz M.C."/>
        </authorList>
    </citation>
    <scope>NUCLEOTIDE SEQUENCE</scope>
    <source>
        <strain evidence="13">GSL018</strain>
    </source>
</reference>
<evidence type="ECO:0000256" key="1">
    <source>
        <dbReference type="ARBA" id="ARBA00004141"/>
    </source>
</evidence>
<feature type="transmembrane region" description="Helical" evidence="11">
    <location>
        <begin position="350"/>
        <end position="374"/>
    </location>
</feature>
<dbReference type="SUPFAM" id="SSF103473">
    <property type="entry name" value="MFS general substrate transporter"/>
    <property type="match status" value="1"/>
</dbReference>
<name>A0A061S3F0_9CHLO</name>
<evidence type="ECO:0000256" key="6">
    <source>
        <dbReference type="ARBA" id="ARBA00022847"/>
    </source>
</evidence>
<evidence type="ECO:0000256" key="2">
    <source>
        <dbReference type="ARBA" id="ARBA00010992"/>
    </source>
</evidence>
<proteinExistence type="inferred from homology"/>
<dbReference type="Pfam" id="PF00083">
    <property type="entry name" value="Sugar_tr"/>
    <property type="match status" value="1"/>
</dbReference>
<dbReference type="PANTHER" id="PTHR23500">
    <property type="entry name" value="SOLUTE CARRIER FAMILY 2, FACILITATED GLUCOSE TRANSPORTER"/>
    <property type="match status" value="1"/>
</dbReference>
<feature type="transmembrane region" description="Helical" evidence="11">
    <location>
        <begin position="415"/>
        <end position="436"/>
    </location>
</feature>
<feature type="transmembrane region" description="Helical" evidence="11">
    <location>
        <begin position="204"/>
        <end position="225"/>
    </location>
</feature>
<sequence>MDGRSSKEFEPDEHTVVEGEQEVHSFSDTALKARQLPPWTGHGPNPFRTGDDENEEIDMPQLRASATLSRVVSREKFGSQRVTSYVVFVCVVAACGGLLFGYSLAITGGLGAMEGFVDRFFAQPVQQQNDDRDLTEAVTYCQDANLSGIGFYTSSLFLAGAFVSPLTYWFTHRMGRRASILMAGVSYLFGGVLQTAAVHVSMLYLGRVFTGVAVSFANQSVPVFLSEMAPPKLRGALSMGFQFAVTLGILLSQILTFLMNEVSAGQGWRYALALSNFPAVVVLIGGFLLPDTPNSLVARGLEDEGRRVLQRIRGADNVAVEFMDIVDAASNAGGEHSWHSLFRRDHRPQLVIAVVVPVVQQLTGANAVLFYAPLIFETTGASTASALLRNVILGATNVLATALAVVIVDRAGRRVLLLEGLAQMLVAMAGMAAALASAGSSGALSGGLAAVLLAMVLVFFTGYAWSWAGLAWVIPNEVQPLDSRATGQAVAVFCNFLATFVVGQTFPVMLCAMEWGVYLFYGGCMVLGGAFTALLIPETKGLGIEDIYFLFTGHWFWSCFFSEEQKESVVLEDADRRTLGNPGGRLSTVMSRAAAPRL</sequence>
<dbReference type="NCBIfam" id="TIGR00879">
    <property type="entry name" value="SP"/>
    <property type="match status" value="1"/>
</dbReference>
<dbReference type="EMBL" id="GBEZ01006643">
    <property type="protein sequence ID" value="JAC78768.1"/>
    <property type="molecule type" value="Transcribed_RNA"/>
</dbReference>
<evidence type="ECO:0000256" key="7">
    <source>
        <dbReference type="ARBA" id="ARBA00022989"/>
    </source>
</evidence>
<feature type="region of interest" description="Disordered" evidence="10">
    <location>
        <begin position="1"/>
        <end position="54"/>
    </location>
</feature>
<feature type="transmembrane region" description="Helical" evidence="11">
    <location>
        <begin position="386"/>
        <end position="408"/>
    </location>
</feature>
<feature type="domain" description="Major facilitator superfamily (MFS) profile" evidence="12">
    <location>
        <begin position="89"/>
        <end position="540"/>
    </location>
</feature>
<evidence type="ECO:0000256" key="4">
    <source>
        <dbReference type="ARBA" id="ARBA00022597"/>
    </source>
</evidence>
<dbReference type="InterPro" id="IPR036259">
    <property type="entry name" value="MFS_trans_sf"/>
</dbReference>
<dbReference type="GO" id="GO:0015145">
    <property type="term" value="F:monosaccharide transmembrane transporter activity"/>
    <property type="evidence" value="ECO:0007669"/>
    <property type="project" value="InterPro"/>
</dbReference>
<dbReference type="PRINTS" id="PR00171">
    <property type="entry name" value="SUGRTRNSPORT"/>
</dbReference>
<dbReference type="GO" id="GO:0015293">
    <property type="term" value="F:symporter activity"/>
    <property type="evidence" value="ECO:0007669"/>
    <property type="project" value="UniProtKB-KW"/>
</dbReference>
<dbReference type="GO" id="GO:0016020">
    <property type="term" value="C:membrane"/>
    <property type="evidence" value="ECO:0007669"/>
    <property type="project" value="UniProtKB-SubCell"/>
</dbReference>
<dbReference type="InterPro" id="IPR020846">
    <property type="entry name" value="MFS_dom"/>
</dbReference>
<evidence type="ECO:0000259" key="12">
    <source>
        <dbReference type="PROSITE" id="PS50850"/>
    </source>
</evidence>
<evidence type="ECO:0000256" key="11">
    <source>
        <dbReference type="SAM" id="Phobius"/>
    </source>
</evidence>
<keyword evidence="4 13" id="KW-0762">Sugar transport</keyword>
<dbReference type="Gene3D" id="1.20.1250.20">
    <property type="entry name" value="MFS general substrate transporter like domains"/>
    <property type="match status" value="1"/>
</dbReference>
<feature type="transmembrane region" description="Helical" evidence="11">
    <location>
        <begin position="485"/>
        <end position="506"/>
    </location>
</feature>
<feature type="transmembrane region" description="Helical" evidence="11">
    <location>
        <begin position="518"/>
        <end position="536"/>
    </location>
</feature>
<feature type="transmembrane region" description="Helical" evidence="11">
    <location>
        <begin position="237"/>
        <end position="258"/>
    </location>
</feature>
<comment type="subcellular location">
    <subcellularLocation>
        <location evidence="1">Membrane</location>
        <topology evidence="1">Multi-pass membrane protein</topology>
    </subcellularLocation>
</comment>
<dbReference type="InterPro" id="IPR045262">
    <property type="entry name" value="STP/PLT_plant"/>
</dbReference>
<keyword evidence="8 11" id="KW-0472">Membrane</keyword>
<dbReference type="PROSITE" id="PS50850">
    <property type="entry name" value="MFS"/>
    <property type="match status" value="1"/>
</dbReference>
<feature type="transmembrane region" description="Helical" evidence="11">
    <location>
        <begin position="178"/>
        <end position="198"/>
    </location>
</feature>
<evidence type="ECO:0000256" key="5">
    <source>
        <dbReference type="ARBA" id="ARBA00022692"/>
    </source>
</evidence>
<evidence type="ECO:0000256" key="10">
    <source>
        <dbReference type="SAM" id="MobiDB-lite"/>
    </source>
</evidence>
<dbReference type="AlphaFoldDB" id="A0A061S3F0"/>
<keyword evidence="7 11" id="KW-1133">Transmembrane helix</keyword>
<dbReference type="CDD" id="cd17361">
    <property type="entry name" value="MFS_STP"/>
    <property type="match status" value="1"/>
</dbReference>
<dbReference type="InterPro" id="IPR044778">
    <property type="entry name" value="MFS_STP/MST-like_plant"/>
</dbReference>
<keyword evidence="5 11" id="KW-0812">Transmembrane</keyword>